<organism evidence="1 2">
    <name type="scientific">Pseudonocardia endophytica</name>
    <dbReference type="NCBI Taxonomy" id="401976"/>
    <lineage>
        <taxon>Bacteria</taxon>
        <taxon>Bacillati</taxon>
        <taxon>Actinomycetota</taxon>
        <taxon>Actinomycetes</taxon>
        <taxon>Pseudonocardiales</taxon>
        <taxon>Pseudonocardiaceae</taxon>
        <taxon>Pseudonocardia</taxon>
    </lineage>
</organism>
<reference evidence="1 2" key="1">
    <citation type="submission" date="2019-03" db="EMBL/GenBank/DDBJ databases">
        <title>Sequencing the genomes of 1000 actinobacteria strains.</title>
        <authorList>
            <person name="Klenk H.-P."/>
        </authorList>
    </citation>
    <scope>NUCLEOTIDE SEQUENCE [LARGE SCALE GENOMIC DNA]</scope>
    <source>
        <strain evidence="1 2">DSM 44969</strain>
    </source>
</reference>
<dbReference type="GO" id="GO:0030638">
    <property type="term" value="P:polyketide metabolic process"/>
    <property type="evidence" value="ECO:0007669"/>
    <property type="project" value="InterPro"/>
</dbReference>
<name>A0A4R1HQI4_PSEEN</name>
<dbReference type="SUPFAM" id="SSF54427">
    <property type="entry name" value="NTF2-like"/>
    <property type="match status" value="1"/>
</dbReference>
<sequence length="143" mass="15834">MSTSPRQTVEAFLTGFRHLDTDAALSTVSADAQVNLYPLQKIGGGRDDLSNLLQEISRALPDLLLTVRSVLELGPVVVAEVKIEGTQAADFLGVVNQEKHLDWDTAWRFTVTAEEITGIDVYWCQNQLLRRLGVKRTDQIAIV</sequence>
<dbReference type="Gene3D" id="3.10.450.50">
    <property type="match status" value="1"/>
</dbReference>
<dbReference type="InterPro" id="IPR009959">
    <property type="entry name" value="Cyclase_SnoaL-like"/>
</dbReference>
<dbReference type="AlphaFoldDB" id="A0A4R1HQI4"/>
<dbReference type="EMBL" id="SMFZ01000002">
    <property type="protein sequence ID" value="TCK22019.1"/>
    <property type="molecule type" value="Genomic_DNA"/>
</dbReference>
<keyword evidence="2" id="KW-1185">Reference proteome</keyword>
<dbReference type="Pfam" id="PF07366">
    <property type="entry name" value="SnoaL"/>
    <property type="match status" value="1"/>
</dbReference>
<dbReference type="RefSeq" id="WP_132430693.1">
    <property type="nucleotide sequence ID" value="NZ_SMFZ01000002.1"/>
</dbReference>
<comment type="caution">
    <text evidence="1">The sequence shown here is derived from an EMBL/GenBank/DDBJ whole genome shotgun (WGS) entry which is preliminary data.</text>
</comment>
<evidence type="ECO:0000313" key="2">
    <source>
        <dbReference type="Proteomes" id="UP000295560"/>
    </source>
</evidence>
<protein>
    <submittedName>
        <fullName evidence="1">SnoaL-like polyketide cyclase</fullName>
    </submittedName>
</protein>
<accession>A0A4R1HQI4</accession>
<dbReference type="OrthoDB" id="4578549at2"/>
<gene>
    <name evidence="1" type="ORF">EV378_6016</name>
</gene>
<evidence type="ECO:0000313" key="1">
    <source>
        <dbReference type="EMBL" id="TCK22019.1"/>
    </source>
</evidence>
<dbReference type="InterPro" id="IPR032710">
    <property type="entry name" value="NTF2-like_dom_sf"/>
</dbReference>
<proteinExistence type="predicted"/>
<dbReference type="Proteomes" id="UP000295560">
    <property type="component" value="Unassembled WGS sequence"/>
</dbReference>